<feature type="compositionally biased region" description="Polar residues" evidence="10">
    <location>
        <begin position="110"/>
        <end position="122"/>
    </location>
</feature>
<keyword evidence="7 9" id="KW-0811">Translocation</keyword>
<comment type="function">
    <text evidence="9">Part of the twin-arginine translocation (Tat) system that transports large folded proteins containing a characteristic twin-arginine motif in their signal peptide across membranes. Together with TatC, TatB is part of a receptor directly interacting with Tat signal peptides. TatB may form an oligomeric binding site that transiently accommodates folded Tat precursor proteins before their translocation.</text>
</comment>
<dbReference type="GO" id="GO:0033281">
    <property type="term" value="C:TAT protein transport complex"/>
    <property type="evidence" value="ECO:0007669"/>
    <property type="project" value="UniProtKB-UniRule"/>
</dbReference>
<keyword evidence="4 9" id="KW-0812">Transmembrane</keyword>
<feature type="region of interest" description="Disordered" evidence="10">
    <location>
        <begin position="97"/>
        <end position="166"/>
    </location>
</feature>
<reference evidence="11 12" key="1">
    <citation type="submission" date="2017-10" db="EMBL/GenBank/DDBJ databases">
        <title>The draft genome sequence of Williamsia sp. BULT 1.1 isolated from the semi-arid grassland soils from South Africa.</title>
        <authorList>
            <person name="Kabwe M.H."/>
            <person name="Govender N."/>
            <person name="Mutseka Lunga P."/>
            <person name="Vikram S."/>
            <person name="Makhalanyane T.P."/>
        </authorList>
    </citation>
    <scope>NUCLEOTIDE SEQUENCE [LARGE SCALE GENOMIC DNA]</scope>
    <source>
        <strain evidence="11 12">BULT 1.1</strain>
    </source>
</reference>
<evidence type="ECO:0000256" key="10">
    <source>
        <dbReference type="SAM" id="MobiDB-lite"/>
    </source>
</evidence>
<dbReference type="PRINTS" id="PR01506">
    <property type="entry name" value="TATBPROTEIN"/>
</dbReference>
<keyword evidence="5 9" id="KW-0653">Protein transport</keyword>
<keyword evidence="3 9" id="KW-1003">Cell membrane</keyword>
<dbReference type="AlphaFoldDB" id="A0A2G3PMZ7"/>
<evidence type="ECO:0000256" key="3">
    <source>
        <dbReference type="ARBA" id="ARBA00022475"/>
    </source>
</evidence>
<evidence type="ECO:0000313" key="12">
    <source>
        <dbReference type="Proteomes" id="UP000225108"/>
    </source>
</evidence>
<proteinExistence type="inferred from homology"/>
<comment type="caution">
    <text evidence="11">The sequence shown here is derived from an EMBL/GenBank/DDBJ whole genome shotgun (WGS) entry which is preliminary data.</text>
</comment>
<comment type="subcellular location">
    <subcellularLocation>
        <location evidence="9">Cell membrane</location>
        <topology evidence="9">Single-pass membrane protein</topology>
    </subcellularLocation>
    <subcellularLocation>
        <location evidence="1">Membrane</location>
        <topology evidence="1">Single-pass membrane protein</topology>
    </subcellularLocation>
</comment>
<organism evidence="11 12">
    <name type="scientific">Williamsia marianensis</name>
    <dbReference type="NCBI Taxonomy" id="85044"/>
    <lineage>
        <taxon>Bacteria</taxon>
        <taxon>Bacillati</taxon>
        <taxon>Actinomycetota</taxon>
        <taxon>Actinomycetes</taxon>
        <taxon>Mycobacteriales</taxon>
        <taxon>Nocardiaceae</taxon>
        <taxon>Williamsia</taxon>
    </lineage>
</organism>
<name>A0A2G3PMZ7_WILMA</name>
<protein>
    <recommendedName>
        <fullName evidence="9">Sec-independent protein translocase protein TatB</fullName>
    </recommendedName>
</protein>
<comment type="subunit">
    <text evidence="9">The Tat system comprises two distinct complexes: a TatABC complex, containing multiple copies of TatA, TatB and TatC subunits, and a separate TatA complex, containing only TatA subunits. Substrates initially bind to the TatABC complex, which probably triggers association of the separate TatA complex to form the active translocon.</text>
</comment>
<evidence type="ECO:0000256" key="1">
    <source>
        <dbReference type="ARBA" id="ARBA00004167"/>
    </source>
</evidence>
<evidence type="ECO:0000256" key="5">
    <source>
        <dbReference type="ARBA" id="ARBA00022927"/>
    </source>
</evidence>
<sequence>MFSSVGWGEIAILMIAGLVILGPERLPGAVTWAMKSVRQVRDYATGATAQLKEDLGPEFDDLRKPLSDLNELRGMTPRSVITKHLLDGDDSFFTGKFDSGDAKIKPVSQPLPTTDENSQVVSLNKAGTEPSKPEALGAGTPTTSSAAADADNAAPAPSGVERWDAT</sequence>
<evidence type="ECO:0000256" key="8">
    <source>
        <dbReference type="ARBA" id="ARBA00023136"/>
    </source>
</evidence>
<dbReference type="GO" id="GO:0008320">
    <property type="term" value="F:protein transmembrane transporter activity"/>
    <property type="evidence" value="ECO:0007669"/>
    <property type="project" value="UniProtKB-UniRule"/>
</dbReference>
<dbReference type="InterPro" id="IPR003369">
    <property type="entry name" value="TatA/B/E"/>
</dbReference>
<dbReference type="EMBL" id="PEBD01000008">
    <property type="protein sequence ID" value="PHV67207.1"/>
    <property type="molecule type" value="Genomic_DNA"/>
</dbReference>
<dbReference type="RefSeq" id="WP_099383200.1">
    <property type="nucleotide sequence ID" value="NZ_PEBD01000008.1"/>
</dbReference>
<keyword evidence="8 9" id="KW-0472">Membrane</keyword>
<dbReference type="GO" id="GO:0043953">
    <property type="term" value="P:protein transport by the Tat complex"/>
    <property type="evidence" value="ECO:0007669"/>
    <property type="project" value="UniProtKB-UniRule"/>
</dbReference>
<gene>
    <name evidence="9 11" type="primary">tatB</name>
    <name evidence="11" type="ORF">CSW57_13510</name>
</gene>
<keyword evidence="2 9" id="KW-0813">Transport</keyword>
<dbReference type="Pfam" id="PF02416">
    <property type="entry name" value="TatA_B_E"/>
    <property type="match status" value="1"/>
</dbReference>
<dbReference type="NCBIfam" id="TIGR01410">
    <property type="entry name" value="tatB"/>
    <property type="match status" value="1"/>
</dbReference>
<evidence type="ECO:0000256" key="6">
    <source>
        <dbReference type="ARBA" id="ARBA00022989"/>
    </source>
</evidence>
<evidence type="ECO:0000256" key="2">
    <source>
        <dbReference type="ARBA" id="ARBA00022448"/>
    </source>
</evidence>
<accession>A0A2G3PMZ7</accession>
<feature type="compositionally biased region" description="Low complexity" evidence="10">
    <location>
        <begin position="137"/>
        <end position="159"/>
    </location>
</feature>
<dbReference type="InterPro" id="IPR018448">
    <property type="entry name" value="TatB"/>
</dbReference>
<dbReference type="Proteomes" id="UP000225108">
    <property type="component" value="Unassembled WGS sequence"/>
</dbReference>
<evidence type="ECO:0000256" key="4">
    <source>
        <dbReference type="ARBA" id="ARBA00022692"/>
    </source>
</evidence>
<comment type="similarity">
    <text evidence="9">Belongs to the TatB family.</text>
</comment>
<evidence type="ECO:0000256" key="7">
    <source>
        <dbReference type="ARBA" id="ARBA00023010"/>
    </source>
</evidence>
<evidence type="ECO:0000256" key="9">
    <source>
        <dbReference type="HAMAP-Rule" id="MF_00237"/>
    </source>
</evidence>
<dbReference type="HAMAP" id="MF_00237">
    <property type="entry name" value="TatB"/>
    <property type="match status" value="1"/>
</dbReference>
<evidence type="ECO:0000313" key="11">
    <source>
        <dbReference type="EMBL" id="PHV67207.1"/>
    </source>
</evidence>
<dbReference type="Gene3D" id="1.20.5.3310">
    <property type="match status" value="1"/>
</dbReference>
<keyword evidence="6 9" id="KW-1133">Transmembrane helix</keyword>